<dbReference type="CDD" id="cd06223">
    <property type="entry name" value="PRTases_typeI"/>
    <property type="match status" value="1"/>
</dbReference>
<dbReference type="InterPro" id="IPR051910">
    <property type="entry name" value="ComF/GntX_DNA_util-trans"/>
</dbReference>
<sequence length="241" mass="25524">MSLWPVLAGVPYAGSVKTLVGAWKDRGRTDVTPVLVSRFREVVAEGRAVVDEHLRLGCEVWVVPAPSTPSAVRRRGRQPTTELARAAVEVLSGAGPAASSRRAGGRGAAARRAQEPGVRLVRALGHRKRRTLDQAGLGARERASNLSGALRARRRHRRRARPGTGREIVCVLVDDVLTTGATLAECERALHEVGCSVVLGLVLAVAPRPGAIGRELPGESSDEGVTDSSQSLVVHSGRRTG</sequence>
<evidence type="ECO:0000313" key="4">
    <source>
        <dbReference type="Proteomes" id="UP000561011"/>
    </source>
</evidence>
<evidence type="ECO:0000256" key="1">
    <source>
        <dbReference type="ARBA" id="ARBA00008007"/>
    </source>
</evidence>
<dbReference type="Gene3D" id="3.40.50.2020">
    <property type="match status" value="1"/>
</dbReference>
<proteinExistence type="inferred from homology"/>
<dbReference type="PANTHER" id="PTHR47505">
    <property type="entry name" value="DNA UTILIZATION PROTEIN YHGH"/>
    <property type="match status" value="1"/>
</dbReference>
<name>A0A853EYX4_9MICO</name>
<evidence type="ECO:0000256" key="2">
    <source>
        <dbReference type="SAM" id="MobiDB-lite"/>
    </source>
</evidence>
<dbReference type="EMBL" id="JACBYE010000035">
    <property type="protein sequence ID" value="NYS94483.1"/>
    <property type="molecule type" value="Genomic_DNA"/>
</dbReference>
<organism evidence="3 4">
    <name type="scientific">Sanguibacter inulinus</name>
    <dbReference type="NCBI Taxonomy" id="60922"/>
    <lineage>
        <taxon>Bacteria</taxon>
        <taxon>Bacillati</taxon>
        <taxon>Actinomycetota</taxon>
        <taxon>Actinomycetes</taxon>
        <taxon>Micrococcales</taxon>
        <taxon>Sanguibacteraceae</taxon>
        <taxon>Sanguibacter</taxon>
    </lineage>
</organism>
<comment type="caution">
    <text evidence="3">The sequence shown here is derived from an EMBL/GenBank/DDBJ whole genome shotgun (WGS) entry which is preliminary data.</text>
</comment>
<dbReference type="PANTHER" id="PTHR47505:SF1">
    <property type="entry name" value="DNA UTILIZATION PROTEIN YHGH"/>
    <property type="match status" value="1"/>
</dbReference>
<dbReference type="SUPFAM" id="SSF53271">
    <property type="entry name" value="PRTase-like"/>
    <property type="match status" value="1"/>
</dbReference>
<comment type="similarity">
    <text evidence="1">Belongs to the ComF/GntX family.</text>
</comment>
<protein>
    <submittedName>
        <fullName evidence="3">ComF family protein</fullName>
    </submittedName>
</protein>
<keyword evidence="4" id="KW-1185">Reference proteome</keyword>
<accession>A0A853EYX4</accession>
<dbReference type="Proteomes" id="UP000561011">
    <property type="component" value="Unassembled WGS sequence"/>
</dbReference>
<feature type="region of interest" description="Disordered" evidence="2">
    <location>
        <begin position="214"/>
        <end position="241"/>
    </location>
</feature>
<reference evidence="3 4" key="1">
    <citation type="submission" date="2020-07" db="EMBL/GenBank/DDBJ databases">
        <title>MOT database genomes.</title>
        <authorList>
            <person name="Joseph S."/>
            <person name="Aduse-Opoku J."/>
            <person name="Hashim A."/>
            <person name="Wade W."/>
            <person name="Curtis M."/>
        </authorList>
    </citation>
    <scope>NUCLEOTIDE SEQUENCE [LARGE SCALE GENOMIC DNA]</scope>
    <source>
        <strain evidence="3 4">DSM 100099</strain>
    </source>
</reference>
<dbReference type="AlphaFoldDB" id="A0A853EYX4"/>
<dbReference type="InterPro" id="IPR029057">
    <property type="entry name" value="PRTase-like"/>
</dbReference>
<dbReference type="InterPro" id="IPR000836">
    <property type="entry name" value="PRTase_dom"/>
</dbReference>
<gene>
    <name evidence="3" type="ORF">HZZ10_13260</name>
</gene>
<dbReference type="RefSeq" id="WP_179913870.1">
    <property type="nucleotide sequence ID" value="NZ_JACBYE010000035.1"/>
</dbReference>
<evidence type="ECO:0000313" key="3">
    <source>
        <dbReference type="EMBL" id="NYS94483.1"/>
    </source>
</evidence>